<accession>A0ABM9LYR1</accession>
<comment type="similarity">
    <text evidence="1">Belongs to the short-chain dehydrogenases/reductases (SDR) family.</text>
</comment>
<dbReference type="CDD" id="cd05233">
    <property type="entry name" value="SDR_c"/>
    <property type="match status" value="1"/>
</dbReference>
<keyword evidence="2" id="KW-0521">NADP</keyword>
<gene>
    <name evidence="4" type="ORF">MU0053_003384</name>
</gene>
<dbReference type="Pfam" id="PF00106">
    <property type="entry name" value="adh_short"/>
    <property type="match status" value="1"/>
</dbReference>
<dbReference type="PRINTS" id="PR00081">
    <property type="entry name" value="GDHRDH"/>
</dbReference>
<dbReference type="RefSeq" id="WP_308478775.1">
    <property type="nucleotide sequence ID" value="NZ_OY726397.1"/>
</dbReference>
<evidence type="ECO:0000256" key="3">
    <source>
        <dbReference type="ARBA" id="ARBA00023002"/>
    </source>
</evidence>
<dbReference type="GO" id="GO:0016491">
    <property type="term" value="F:oxidoreductase activity"/>
    <property type="evidence" value="ECO:0007669"/>
    <property type="project" value="UniProtKB-KW"/>
</dbReference>
<keyword evidence="5" id="KW-1185">Reference proteome</keyword>
<evidence type="ECO:0000256" key="1">
    <source>
        <dbReference type="ARBA" id="ARBA00006484"/>
    </source>
</evidence>
<dbReference type="Gene3D" id="3.40.50.720">
    <property type="entry name" value="NAD(P)-binding Rossmann-like Domain"/>
    <property type="match status" value="1"/>
</dbReference>
<dbReference type="InterPro" id="IPR002347">
    <property type="entry name" value="SDR_fam"/>
</dbReference>
<dbReference type="SUPFAM" id="SSF51735">
    <property type="entry name" value="NAD(P)-binding Rossmann-fold domains"/>
    <property type="match status" value="1"/>
</dbReference>
<sequence length="262" mass="27639">MSVELRDAAGLRVLIVGASSGIGHAVATSAAQRGATVAVAARRLDLLTELAESVGGSAFELDVQDPKAIERVVGQAAEALGGMIDAVVFTSTVVPIAYVEDTDVATWLHAFAVNAIGANYVLRAALPYLSNEGVVLITSSRDVGRPRAGVAAYDASKAALDEILNSWRSEHPELSVIRVGMGPTEDTEILRGADRDLLDELFRSWVAHGQLPAQMSELRDVANTLVSLLTAAYANPSVVPEVVQLAPRIRKRDAKPPTAITP</sequence>
<dbReference type="PANTHER" id="PTHR43391">
    <property type="entry name" value="RETINOL DEHYDROGENASE-RELATED"/>
    <property type="match status" value="1"/>
</dbReference>
<dbReference type="Proteomes" id="UP001190465">
    <property type="component" value="Chromosome"/>
</dbReference>
<name>A0ABM9LYR1_9MYCO</name>
<dbReference type="PANTHER" id="PTHR43391:SF14">
    <property type="entry name" value="DEHYDROGENASE_REDUCTASE SDR FAMILY PROTEIN 7-LIKE"/>
    <property type="match status" value="1"/>
</dbReference>
<reference evidence="4 5" key="1">
    <citation type="submission" date="2023-08" db="EMBL/GenBank/DDBJ databases">
        <authorList>
            <person name="Folkvardsen B D."/>
            <person name="Norman A."/>
        </authorList>
    </citation>
    <scope>NUCLEOTIDE SEQUENCE [LARGE SCALE GENOMIC DNA]</scope>
    <source>
        <strain evidence="4 5">Mu0053</strain>
    </source>
</reference>
<keyword evidence="3 4" id="KW-0560">Oxidoreductase</keyword>
<evidence type="ECO:0000313" key="5">
    <source>
        <dbReference type="Proteomes" id="UP001190465"/>
    </source>
</evidence>
<dbReference type="InterPro" id="IPR036291">
    <property type="entry name" value="NAD(P)-bd_dom_sf"/>
</dbReference>
<dbReference type="EMBL" id="OY726397">
    <property type="protein sequence ID" value="CAJ1507062.1"/>
    <property type="molecule type" value="Genomic_DNA"/>
</dbReference>
<dbReference type="EC" id="1.-.-.-" evidence="4"/>
<evidence type="ECO:0000313" key="4">
    <source>
        <dbReference type="EMBL" id="CAJ1507062.1"/>
    </source>
</evidence>
<protein>
    <submittedName>
        <fullName evidence="4">SDR family oxidoreductase</fullName>
        <ecNumber evidence="4">1.-.-.-</ecNumber>
    </submittedName>
</protein>
<proteinExistence type="inferred from homology"/>
<organism evidence="4 5">
    <name type="scientific">[Mycobacterium] burgundiense</name>
    <dbReference type="NCBI Taxonomy" id="3064286"/>
    <lineage>
        <taxon>Bacteria</taxon>
        <taxon>Bacillati</taxon>
        <taxon>Actinomycetota</taxon>
        <taxon>Actinomycetes</taxon>
        <taxon>Mycobacteriales</taxon>
        <taxon>Mycobacteriaceae</taxon>
        <taxon>Mycolicibacterium</taxon>
    </lineage>
</organism>
<evidence type="ECO:0000256" key="2">
    <source>
        <dbReference type="ARBA" id="ARBA00022857"/>
    </source>
</evidence>